<dbReference type="InterPro" id="IPR008218">
    <property type="entry name" value="ATPase_V1-cplx_f_g_su"/>
</dbReference>
<evidence type="ECO:0000313" key="5">
    <source>
        <dbReference type="Proteomes" id="UP000742786"/>
    </source>
</evidence>
<sequence>MFSSHIFVGDELSAAGYRLAGMDTRVPLPGAEAECFGKALQEAYIVLVGYRCARAIPAATLEAALALLSPLVIVVPDWDGTQLADEPANKVRRILGLET</sequence>
<reference evidence="4" key="1">
    <citation type="submission" date="2021-04" db="EMBL/GenBank/DDBJ databases">
        <authorList>
            <person name="Hornung B."/>
        </authorList>
    </citation>
    <scope>NUCLEOTIDE SEQUENCE</scope>
    <source>
        <strain evidence="4">G5G6</strain>
    </source>
</reference>
<keyword evidence="5" id="KW-1185">Reference proteome</keyword>
<dbReference type="SUPFAM" id="SSF159468">
    <property type="entry name" value="AtpF-like"/>
    <property type="match status" value="1"/>
</dbReference>
<gene>
    <name evidence="4" type="ORF">GTOL_10954</name>
</gene>
<comment type="caution">
    <text evidence="4">The sequence shown here is derived from an EMBL/GenBank/DDBJ whole genome shotgun (WGS) entry which is preliminary data.</text>
</comment>
<keyword evidence="3" id="KW-0406">Ion transport</keyword>
<organism evidence="4 5">
    <name type="scientific">Georgfuchsia toluolica</name>
    <dbReference type="NCBI Taxonomy" id="424218"/>
    <lineage>
        <taxon>Bacteria</taxon>
        <taxon>Pseudomonadati</taxon>
        <taxon>Pseudomonadota</taxon>
        <taxon>Betaproteobacteria</taxon>
        <taxon>Nitrosomonadales</taxon>
        <taxon>Sterolibacteriaceae</taxon>
        <taxon>Georgfuchsia</taxon>
    </lineage>
</organism>
<dbReference type="Gene3D" id="3.40.50.10580">
    <property type="entry name" value="ATPase, V1 complex, subunit F"/>
    <property type="match status" value="1"/>
</dbReference>
<evidence type="ECO:0000313" key="4">
    <source>
        <dbReference type="EMBL" id="CAG4883072.1"/>
    </source>
</evidence>
<dbReference type="EMBL" id="CAJQUM010000001">
    <property type="protein sequence ID" value="CAG4883072.1"/>
    <property type="molecule type" value="Genomic_DNA"/>
</dbReference>
<dbReference type="GO" id="GO:0046961">
    <property type="term" value="F:proton-transporting ATPase activity, rotational mechanism"/>
    <property type="evidence" value="ECO:0007669"/>
    <property type="project" value="InterPro"/>
</dbReference>
<evidence type="ECO:0000256" key="3">
    <source>
        <dbReference type="ARBA" id="ARBA00023065"/>
    </source>
</evidence>
<keyword evidence="2" id="KW-0813">Transport</keyword>
<evidence type="ECO:0000256" key="2">
    <source>
        <dbReference type="ARBA" id="ARBA00022448"/>
    </source>
</evidence>
<dbReference type="RefSeq" id="WP_220635074.1">
    <property type="nucleotide sequence ID" value="NZ_CAJQUM010000001.1"/>
</dbReference>
<name>A0A916J1X7_9PROT</name>
<comment type="similarity">
    <text evidence="1">Belongs to the V-ATPase F subunit family.</text>
</comment>
<dbReference type="Proteomes" id="UP000742786">
    <property type="component" value="Unassembled WGS sequence"/>
</dbReference>
<dbReference type="InterPro" id="IPR036906">
    <property type="entry name" value="ATPase_V1_fsu_sf"/>
</dbReference>
<evidence type="ECO:0000256" key="1">
    <source>
        <dbReference type="ARBA" id="ARBA00010148"/>
    </source>
</evidence>
<dbReference type="Pfam" id="PF01990">
    <property type="entry name" value="ATP-synt_F"/>
    <property type="match status" value="1"/>
</dbReference>
<dbReference type="AlphaFoldDB" id="A0A916J1X7"/>
<protein>
    <submittedName>
        <fullName evidence="4">Vacuolar H+transporting two-sector ATPase F subunit</fullName>
    </submittedName>
</protein>
<accession>A0A916J1X7</accession>
<proteinExistence type="inferred from homology"/>